<proteinExistence type="predicted"/>
<gene>
    <name evidence="3" type="ORF">COEREDRAFT_87530</name>
</gene>
<evidence type="ECO:0000256" key="2">
    <source>
        <dbReference type="SAM" id="SignalP"/>
    </source>
</evidence>
<evidence type="ECO:0000313" key="3">
    <source>
        <dbReference type="EMBL" id="PIA15780.1"/>
    </source>
</evidence>
<keyword evidence="4" id="KW-1185">Reference proteome</keyword>
<name>A0A2G5B9W5_COERN</name>
<feature type="compositionally biased region" description="Low complexity" evidence="1">
    <location>
        <begin position="168"/>
        <end position="183"/>
    </location>
</feature>
<accession>A0A2G5B9W5</accession>
<dbReference type="Gene3D" id="2.40.40.10">
    <property type="entry name" value="RlpA-like domain"/>
    <property type="match status" value="1"/>
</dbReference>
<dbReference type="EMBL" id="KZ303504">
    <property type="protein sequence ID" value="PIA15780.1"/>
    <property type="molecule type" value="Genomic_DNA"/>
</dbReference>
<feature type="compositionally biased region" description="Polar residues" evidence="1">
    <location>
        <begin position="194"/>
        <end position="241"/>
    </location>
</feature>
<feature type="chain" id="PRO_5013767732" description="Barwin domain-containing protein" evidence="2">
    <location>
        <begin position="24"/>
        <end position="310"/>
    </location>
</feature>
<evidence type="ECO:0000313" key="4">
    <source>
        <dbReference type="Proteomes" id="UP000242474"/>
    </source>
</evidence>
<dbReference type="AlphaFoldDB" id="A0A2G5B9W5"/>
<dbReference type="Proteomes" id="UP000242474">
    <property type="component" value="Unassembled WGS sequence"/>
</dbReference>
<dbReference type="InterPro" id="IPR036908">
    <property type="entry name" value="RlpA-like_sf"/>
</dbReference>
<reference evidence="3 4" key="1">
    <citation type="journal article" date="2015" name="Genome Biol. Evol.">
        <title>Phylogenomic analyses indicate that early fungi evolved digesting cell walls of algal ancestors of land plants.</title>
        <authorList>
            <person name="Chang Y."/>
            <person name="Wang S."/>
            <person name="Sekimoto S."/>
            <person name="Aerts A.L."/>
            <person name="Choi C."/>
            <person name="Clum A."/>
            <person name="LaButti K.M."/>
            <person name="Lindquist E.A."/>
            <person name="Yee Ngan C."/>
            <person name="Ohm R.A."/>
            <person name="Salamov A.A."/>
            <person name="Grigoriev I.V."/>
            <person name="Spatafora J.W."/>
            <person name="Berbee M.L."/>
        </authorList>
    </citation>
    <scope>NUCLEOTIDE SEQUENCE [LARGE SCALE GENOMIC DNA]</scope>
    <source>
        <strain evidence="3 4">NRRL 1564</strain>
    </source>
</reference>
<dbReference type="OrthoDB" id="5561496at2759"/>
<protein>
    <recommendedName>
        <fullName evidence="5">Barwin domain-containing protein</fullName>
    </recommendedName>
</protein>
<evidence type="ECO:0008006" key="5">
    <source>
        <dbReference type="Google" id="ProtNLM"/>
    </source>
</evidence>
<feature type="signal peptide" evidence="2">
    <location>
        <begin position="1"/>
        <end position="23"/>
    </location>
</feature>
<keyword evidence="2" id="KW-0732">Signal</keyword>
<dbReference type="SUPFAM" id="SSF50685">
    <property type="entry name" value="Barwin-like endoglucanases"/>
    <property type="match status" value="1"/>
</dbReference>
<evidence type="ECO:0000256" key="1">
    <source>
        <dbReference type="SAM" id="MobiDB-lite"/>
    </source>
</evidence>
<organism evidence="3 4">
    <name type="scientific">Coemansia reversa (strain ATCC 12441 / NRRL 1564)</name>
    <dbReference type="NCBI Taxonomy" id="763665"/>
    <lineage>
        <taxon>Eukaryota</taxon>
        <taxon>Fungi</taxon>
        <taxon>Fungi incertae sedis</taxon>
        <taxon>Zoopagomycota</taxon>
        <taxon>Kickxellomycotina</taxon>
        <taxon>Kickxellomycetes</taxon>
        <taxon>Kickxellales</taxon>
        <taxon>Kickxellaceae</taxon>
        <taxon>Coemansia</taxon>
    </lineage>
</organism>
<sequence>MGIGRFAFTTVAYALVVAQQTLGNLTGAGTITYHDFQSLPMNLLVNNPPSCGMPYAQLDVTRITAVQQMDKSTDCGQCIKVCNAEDTSKYVYVLAVDTGGRGLDLSKPSFGKLFNIDDGLGSAQWEPVNNSNCEGIWNNGAQNPGYPAVDLDATSVTTTNNKPATAEQLVVSSPPVVQPTPSQEHVAVPPPSQSPVDQTTSPSVSRTSSFQQQPVAESEIVQQDTGLPSNEAVQASSTPEQYSFEDSELVESEGVAHDAEFSSDSLLEEENELLSENIDTENSKGLAIFSTLSMLLLCTLVSLSTTILSI</sequence>
<feature type="region of interest" description="Disordered" evidence="1">
    <location>
        <begin position="165"/>
        <end position="244"/>
    </location>
</feature>